<organism evidence="2 3">
    <name type="scientific">Pyrrhoderma noxium</name>
    <dbReference type="NCBI Taxonomy" id="2282107"/>
    <lineage>
        <taxon>Eukaryota</taxon>
        <taxon>Fungi</taxon>
        <taxon>Dikarya</taxon>
        <taxon>Basidiomycota</taxon>
        <taxon>Agaricomycotina</taxon>
        <taxon>Agaricomycetes</taxon>
        <taxon>Hymenochaetales</taxon>
        <taxon>Hymenochaetaceae</taxon>
        <taxon>Pyrrhoderma</taxon>
    </lineage>
</organism>
<evidence type="ECO:0000313" key="2">
    <source>
        <dbReference type="EMBL" id="PAV17846.1"/>
    </source>
</evidence>
<dbReference type="InParanoid" id="A0A286UE20"/>
<comment type="caution">
    <text evidence="2">The sequence shown here is derived from an EMBL/GenBank/DDBJ whole genome shotgun (WGS) entry which is preliminary data.</text>
</comment>
<feature type="compositionally biased region" description="Low complexity" evidence="1">
    <location>
        <begin position="77"/>
        <end position="90"/>
    </location>
</feature>
<dbReference type="EMBL" id="NBII01000006">
    <property type="protein sequence ID" value="PAV17846.1"/>
    <property type="molecule type" value="Genomic_DNA"/>
</dbReference>
<protein>
    <submittedName>
        <fullName evidence="2">Uncharacterized protein</fullName>
    </submittedName>
</protein>
<dbReference type="AlphaFoldDB" id="A0A286UE20"/>
<evidence type="ECO:0000313" key="3">
    <source>
        <dbReference type="Proteomes" id="UP000217199"/>
    </source>
</evidence>
<name>A0A286UE20_9AGAM</name>
<keyword evidence="3" id="KW-1185">Reference proteome</keyword>
<reference evidence="2 3" key="1">
    <citation type="journal article" date="2017" name="Mol. Ecol.">
        <title>Comparative and population genomic landscape of Phellinus noxius: A hypervariable fungus causing root rot in trees.</title>
        <authorList>
            <person name="Chung C.L."/>
            <person name="Lee T.J."/>
            <person name="Akiba M."/>
            <person name="Lee H.H."/>
            <person name="Kuo T.H."/>
            <person name="Liu D."/>
            <person name="Ke H.M."/>
            <person name="Yokoi T."/>
            <person name="Roa M.B."/>
            <person name="Lu M.J."/>
            <person name="Chang Y.Y."/>
            <person name="Ann P.J."/>
            <person name="Tsai J.N."/>
            <person name="Chen C.Y."/>
            <person name="Tzean S.S."/>
            <person name="Ota Y."/>
            <person name="Hattori T."/>
            <person name="Sahashi N."/>
            <person name="Liou R.F."/>
            <person name="Kikuchi T."/>
            <person name="Tsai I.J."/>
        </authorList>
    </citation>
    <scope>NUCLEOTIDE SEQUENCE [LARGE SCALE GENOMIC DNA]</scope>
    <source>
        <strain evidence="2 3">FFPRI411160</strain>
    </source>
</reference>
<evidence type="ECO:0000256" key="1">
    <source>
        <dbReference type="SAM" id="MobiDB-lite"/>
    </source>
</evidence>
<feature type="compositionally biased region" description="Polar residues" evidence="1">
    <location>
        <begin position="27"/>
        <end position="36"/>
    </location>
</feature>
<feature type="region of interest" description="Disordered" evidence="1">
    <location>
        <begin position="6"/>
        <end position="193"/>
    </location>
</feature>
<feature type="compositionally biased region" description="Polar residues" evidence="1">
    <location>
        <begin position="132"/>
        <end position="145"/>
    </location>
</feature>
<accession>A0A286UE20</accession>
<proteinExistence type="predicted"/>
<gene>
    <name evidence="2" type="ORF">PNOK_0633200</name>
</gene>
<sequence length="218" mass="23450">MIIAQIPTHASLLPSSQLPPPDKQYIVPSTHSSPTHKQYVIRSADTPYSPPSGKPHQSTSIALKNPIKGLAQAGLEPSGSSNQPSSRSTPALRTSLHQAKKAGRKQSANSKRETSLPTLKSDQAKINPPSPGQITYPQSPRTQGAKSVPHAPSPGIPKLDNITTSSSKKSREIEKSYSMSNDKNSNREGMGFNPSLDAFTTTFQNAVRFAASRPEYKI</sequence>
<dbReference type="Proteomes" id="UP000217199">
    <property type="component" value="Unassembled WGS sequence"/>
</dbReference>